<protein>
    <submittedName>
        <fullName evidence="7">FAD-dependent oxidoreductase</fullName>
    </submittedName>
</protein>
<dbReference type="InterPro" id="IPR036188">
    <property type="entry name" value="FAD/NAD-bd_sf"/>
</dbReference>
<evidence type="ECO:0000256" key="2">
    <source>
        <dbReference type="ARBA" id="ARBA00022630"/>
    </source>
</evidence>
<evidence type="ECO:0000256" key="4">
    <source>
        <dbReference type="ARBA" id="ARBA00023002"/>
    </source>
</evidence>
<dbReference type="Pfam" id="PF00890">
    <property type="entry name" value="FAD_binding_2"/>
    <property type="match status" value="1"/>
</dbReference>
<accession>A0ABS4AZZ2</accession>
<dbReference type="PANTHER" id="PTHR43400">
    <property type="entry name" value="FUMARATE REDUCTASE"/>
    <property type="match status" value="1"/>
</dbReference>
<evidence type="ECO:0000256" key="3">
    <source>
        <dbReference type="ARBA" id="ARBA00022827"/>
    </source>
</evidence>
<evidence type="ECO:0000313" key="8">
    <source>
        <dbReference type="Proteomes" id="UP000680815"/>
    </source>
</evidence>
<reference evidence="7 8" key="1">
    <citation type="submission" date="2021-03" db="EMBL/GenBank/DDBJ databases">
        <authorList>
            <person name="So Y."/>
        </authorList>
    </citation>
    <scope>NUCLEOTIDE SEQUENCE [LARGE SCALE GENOMIC DNA]</scope>
    <source>
        <strain evidence="7 8">PWR1</strain>
    </source>
</reference>
<keyword evidence="2" id="KW-0285">Flavoprotein</keyword>
<keyword evidence="8" id="KW-1185">Reference proteome</keyword>
<feature type="compositionally biased region" description="Basic and acidic residues" evidence="5">
    <location>
        <begin position="425"/>
        <end position="434"/>
    </location>
</feature>
<proteinExistence type="predicted"/>
<dbReference type="InterPro" id="IPR027477">
    <property type="entry name" value="Succ_DH/fumarate_Rdtase_cat_sf"/>
</dbReference>
<comment type="caution">
    <text evidence="7">The sequence shown here is derived from an EMBL/GenBank/DDBJ whole genome shotgun (WGS) entry which is preliminary data.</text>
</comment>
<evidence type="ECO:0000313" key="7">
    <source>
        <dbReference type="EMBL" id="MBP0466137.1"/>
    </source>
</evidence>
<sequence>MTDVLVLGSGGAGLVAALTAARQGLAVTVLEKTGRLGGTTAMSGAGTWIPANHHAEAAGIDDSRAEALAYIRAAAPEGWAAEEDALWQAFVEAAPEMLRFVEAHSPLRFALTPEPDPLRTLPGAKARGRMLSPLPLSRWRAGRFALRIRRSTIPEIFTYHEAVETDLYHHPFRTAFELWPRLLWRLLTNTRGKGTALVTGLLAGCRAAGVEVLLSARALELTQDADGAVTGALVERGGVREAWSARAGVVIATGGFEWDAALRGKHFPGPVDYLGSPPGNDGDGQRMAQAAGAAMARMDQATLTPSVPTRYEGRLLARPVPFHTEPNAMLVDRHGRRFVNELVFNIGEVIDARDADGAPLRLPCWVISDAAMLDALPPARWAAKADPAWLRRADSLDALAALTGLPPDALADSVARFNAAAERGDDVDFGRPARPDPAAAGDKRRRAGLKPIARPPFLALPFNRAILATKGGARTNAHGEVMRPDGSVIPGLFAAGVAMANPIGTRGVGTGTTIGPNMAWGYICGMRLARRNRPG</sequence>
<dbReference type="PANTHER" id="PTHR43400:SF10">
    <property type="entry name" value="3-OXOSTEROID 1-DEHYDROGENASE"/>
    <property type="match status" value="1"/>
</dbReference>
<dbReference type="SUPFAM" id="SSF56425">
    <property type="entry name" value="Succinate dehydrogenase/fumarate reductase flavoprotein, catalytic domain"/>
    <property type="match status" value="1"/>
</dbReference>
<name>A0ABS4AZZ2_9PROT</name>
<evidence type="ECO:0000259" key="6">
    <source>
        <dbReference type="Pfam" id="PF00890"/>
    </source>
</evidence>
<dbReference type="InterPro" id="IPR003953">
    <property type="entry name" value="FAD-dep_OxRdtase_2_FAD-bd"/>
</dbReference>
<dbReference type="PRINTS" id="PR00411">
    <property type="entry name" value="PNDRDTASEI"/>
</dbReference>
<dbReference type="InterPro" id="IPR050315">
    <property type="entry name" value="FAD-oxidoreductase_2"/>
</dbReference>
<feature type="region of interest" description="Disordered" evidence="5">
    <location>
        <begin position="425"/>
        <end position="446"/>
    </location>
</feature>
<organism evidence="7 8">
    <name type="scientific">Roseomonas nitratireducens</name>
    <dbReference type="NCBI Taxonomy" id="2820810"/>
    <lineage>
        <taxon>Bacteria</taxon>
        <taxon>Pseudomonadati</taxon>
        <taxon>Pseudomonadota</taxon>
        <taxon>Alphaproteobacteria</taxon>
        <taxon>Acetobacterales</taxon>
        <taxon>Roseomonadaceae</taxon>
        <taxon>Roseomonas</taxon>
    </lineage>
</organism>
<dbReference type="SUPFAM" id="SSF51905">
    <property type="entry name" value="FAD/NAD(P)-binding domain"/>
    <property type="match status" value="1"/>
</dbReference>
<keyword evidence="4" id="KW-0560">Oxidoreductase</keyword>
<gene>
    <name evidence="7" type="ORF">J5Y09_19580</name>
</gene>
<comment type="cofactor">
    <cofactor evidence="1">
        <name>FAD</name>
        <dbReference type="ChEBI" id="CHEBI:57692"/>
    </cofactor>
</comment>
<dbReference type="Gene3D" id="3.50.50.60">
    <property type="entry name" value="FAD/NAD(P)-binding domain"/>
    <property type="match status" value="2"/>
</dbReference>
<evidence type="ECO:0000256" key="5">
    <source>
        <dbReference type="SAM" id="MobiDB-lite"/>
    </source>
</evidence>
<evidence type="ECO:0000256" key="1">
    <source>
        <dbReference type="ARBA" id="ARBA00001974"/>
    </source>
</evidence>
<dbReference type="EMBL" id="JAGIYZ010000023">
    <property type="protein sequence ID" value="MBP0466137.1"/>
    <property type="molecule type" value="Genomic_DNA"/>
</dbReference>
<keyword evidence="3" id="KW-0274">FAD</keyword>
<feature type="domain" description="FAD-dependent oxidoreductase 2 FAD-binding" evidence="6">
    <location>
        <begin position="3"/>
        <end position="503"/>
    </location>
</feature>
<dbReference type="Proteomes" id="UP000680815">
    <property type="component" value="Unassembled WGS sequence"/>
</dbReference>